<evidence type="ECO:0000256" key="1">
    <source>
        <dbReference type="SAM" id="MobiDB-lite"/>
    </source>
</evidence>
<gene>
    <name evidence="2" type="ORF">A2773_01335</name>
</gene>
<dbReference type="EMBL" id="MFJE01000002">
    <property type="protein sequence ID" value="OGG15322.1"/>
    <property type="molecule type" value="Genomic_DNA"/>
</dbReference>
<evidence type="ECO:0000313" key="2">
    <source>
        <dbReference type="EMBL" id="OGG15322.1"/>
    </source>
</evidence>
<dbReference type="AlphaFoldDB" id="A0A1F5ZT69"/>
<name>A0A1F5ZT69_9BACT</name>
<protein>
    <submittedName>
        <fullName evidence="2">Uncharacterized protein</fullName>
    </submittedName>
</protein>
<dbReference type="STRING" id="1798375.A2773_01335"/>
<organism evidence="2 3">
    <name type="scientific">Candidatus Gottesmanbacteria bacterium RIFCSPHIGHO2_01_FULL_39_10</name>
    <dbReference type="NCBI Taxonomy" id="1798375"/>
    <lineage>
        <taxon>Bacteria</taxon>
        <taxon>Candidatus Gottesmaniibacteriota</taxon>
    </lineage>
</organism>
<feature type="region of interest" description="Disordered" evidence="1">
    <location>
        <begin position="184"/>
        <end position="209"/>
    </location>
</feature>
<reference evidence="2 3" key="1">
    <citation type="journal article" date="2016" name="Nat. Commun.">
        <title>Thousands of microbial genomes shed light on interconnected biogeochemical processes in an aquifer system.</title>
        <authorList>
            <person name="Anantharaman K."/>
            <person name="Brown C.T."/>
            <person name="Hug L.A."/>
            <person name="Sharon I."/>
            <person name="Castelle C.J."/>
            <person name="Probst A.J."/>
            <person name="Thomas B.C."/>
            <person name="Singh A."/>
            <person name="Wilkins M.J."/>
            <person name="Karaoz U."/>
            <person name="Brodie E.L."/>
            <person name="Williams K.H."/>
            <person name="Hubbard S.S."/>
            <person name="Banfield J.F."/>
        </authorList>
    </citation>
    <scope>NUCLEOTIDE SEQUENCE [LARGE SCALE GENOMIC DNA]</scope>
</reference>
<sequence>MDNKFDKHLAYENEDLKIPKEELEETIKKETTSHLEAMEAAKIYAREAGDTKLQHAAEHEIVKEKFDQTIKNQFDLIPRFFFISKLEGVKDIGIMRAPQSSIKDKQIFANVFYETENRDGKITERSFTVTIGENGELGGDKIPYALKHLTKEQVLGEVIDALQKVRIGSWFMLRGKDGEPLEIIPPADWPTLENPGRERGEEEQGPWNGRAPIDTDRLDWFMSQPARLIGIQPSELVRVEYGKHGRYGIGVPQGSLSDYHAFLFPRGIMFENAVCENMIFYYNFKERLSEEVIEKFRKRWMTQAEFEQLLDQVGFHQERVKGKPTLNIESKMYASRHRDMNNPQSKQAFYNDLQVFIHQNMA</sequence>
<proteinExistence type="predicted"/>
<dbReference type="Proteomes" id="UP000177383">
    <property type="component" value="Unassembled WGS sequence"/>
</dbReference>
<evidence type="ECO:0000313" key="3">
    <source>
        <dbReference type="Proteomes" id="UP000177383"/>
    </source>
</evidence>
<accession>A0A1F5ZT69</accession>
<comment type="caution">
    <text evidence="2">The sequence shown here is derived from an EMBL/GenBank/DDBJ whole genome shotgun (WGS) entry which is preliminary data.</text>
</comment>